<comment type="caution">
    <text evidence="1">The sequence shown here is derived from an EMBL/GenBank/DDBJ whole genome shotgun (WGS) entry which is preliminary data.</text>
</comment>
<reference evidence="1 2" key="1">
    <citation type="submission" date="2016-11" db="EMBL/GenBank/DDBJ databases">
        <title>Draft Genome Sequences of Nine Cyanobacterial Strains from Diverse Habitats.</title>
        <authorList>
            <person name="Zhu T."/>
            <person name="Hou S."/>
            <person name="Lu X."/>
            <person name="Hess W.R."/>
        </authorList>
    </citation>
    <scope>NUCLEOTIDE SEQUENCE [LARGE SCALE GENOMIC DNA]</scope>
    <source>
        <strain evidence="1 2">NIES-593</strain>
    </source>
</reference>
<accession>A0A1U7HLC9</accession>
<protein>
    <submittedName>
        <fullName evidence="1">Uncharacterized protein</fullName>
    </submittedName>
</protein>
<evidence type="ECO:0000313" key="1">
    <source>
        <dbReference type="EMBL" id="OKH24396.1"/>
    </source>
</evidence>
<dbReference type="AlphaFoldDB" id="A0A1U7HLC9"/>
<keyword evidence="2" id="KW-1185">Reference proteome</keyword>
<proteinExistence type="predicted"/>
<sequence>MTIIKTEDPMVVYFNQAKQISSKAYQMQKSTGLNYEECVEILEAIRKEVGDFCFWGANEKLYELILGYRQEGYLPRRAAFKALQDFYCHN</sequence>
<dbReference type="RefSeq" id="WP_073598884.1">
    <property type="nucleotide sequence ID" value="NZ_MRCB01000006.1"/>
</dbReference>
<name>A0A1U7HLC9_9CYAN</name>
<organism evidence="1 2">
    <name type="scientific">Hydrococcus rivularis NIES-593</name>
    <dbReference type="NCBI Taxonomy" id="1921803"/>
    <lineage>
        <taxon>Bacteria</taxon>
        <taxon>Bacillati</taxon>
        <taxon>Cyanobacteriota</taxon>
        <taxon>Cyanophyceae</taxon>
        <taxon>Pleurocapsales</taxon>
        <taxon>Hydrococcaceae</taxon>
        <taxon>Hydrococcus</taxon>
    </lineage>
</organism>
<gene>
    <name evidence="1" type="ORF">NIES593_06850</name>
</gene>
<dbReference type="Proteomes" id="UP000186868">
    <property type="component" value="Unassembled WGS sequence"/>
</dbReference>
<dbReference type="EMBL" id="MRCB01000006">
    <property type="protein sequence ID" value="OKH24396.1"/>
    <property type="molecule type" value="Genomic_DNA"/>
</dbReference>
<evidence type="ECO:0000313" key="2">
    <source>
        <dbReference type="Proteomes" id="UP000186868"/>
    </source>
</evidence>